<sequence>MIKPTCKEVHRLTSESMDRELTLLERSRVRMHLLVCNACRNFTAQMDLIRKAMQRLGPGGD</sequence>
<evidence type="ECO:0000259" key="1">
    <source>
        <dbReference type="Pfam" id="PF13490"/>
    </source>
</evidence>
<protein>
    <recommendedName>
        <fullName evidence="1">Putative zinc-finger domain-containing protein</fullName>
    </recommendedName>
</protein>
<dbReference type="Proteomes" id="UP000197535">
    <property type="component" value="Unassembled WGS sequence"/>
</dbReference>
<dbReference type="EMBL" id="LSTO01000001">
    <property type="protein sequence ID" value="OWW18915.1"/>
    <property type="molecule type" value="Genomic_DNA"/>
</dbReference>
<dbReference type="OrthoDB" id="8374021at2"/>
<comment type="caution">
    <text evidence="2">The sequence shown here is derived from an EMBL/GenBank/DDBJ whole genome shotgun (WGS) entry which is preliminary data.</text>
</comment>
<evidence type="ECO:0000313" key="3">
    <source>
        <dbReference type="Proteomes" id="UP000197535"/>
    </source>
</evidence>
<dbReference type="AlphaFoldDB" id="A0A254T8K5"/>
<proteinExistence type="predicted"/>
<keyword evidence="3" id="KW-1185">Reference proteome</keyword>
<name>A0A254T8K5_9BURK</name>
<reference evidence="2 3" key="1">
    <citation type="submission" date="2016-02" db="EMBL/GenBank/DDBJ databases">
        <authorList>
            <person name="Wen L."/>
            <person name="He K."/>
            <person name="Yang H."/>
        </authorList>
    </citation>
    <scope>NUCLEOTIDE SEQUENCE [LARGE SCALE GENOMIC DNA]</scope>
    <source>
        <strain evidence="2 3">TSA40</strain>
    </source>
</reference>
<dbReference type="InterPro" id="IPR027383">
    <property type="entry name" value="Znf_put"/>
</dbReference>
<organism evidence="2 3">
    <name type="scientific">Noviherbaspirillum denitrificans</name>
    <dbReference type="NCBI Taxonomy" id="1968433"/>
    <lineage>
        <taxon>Bacteria</taxon>
        <taxon>Pseudomonadati</taxon>
        <taxon>Pseudomonadota</taxon>
        <taxon>Betaproteobacteria</taxon>
        <taxon>Burkholderiales</taxon>
        <taxon>Oxalobacteraceae</taxon>
        <taxon>Noviherbaspirillum</taxon>
    </lineage>
</organism>
<feature type="domain" description="Putative zinc-finger" evidence="1">
    <location>
        <begin position="6"/>
        <end position="40"/>
    </location>
</feature>
<dbReference type="RefSeq" id="WP_088705841.1">
    <property type="nucleotide sequence ID" value="NZ_LSTO01000001.1"/>
</dbReference>
<accession>A0A254T8K5</accession>
<evidence type="ECO:0000313" key="2">
    <source>
        <dbReference type="EMBL" id="OWW18915.1"/>
    </source>
</evidence>
<dbReference type="Pfam" id="PF13490">
    <property type="entry name" value="zf-HC2"/>
    <property type="match status" value="1"/>
</dbReference>
<gene>
    <name evidence="2" type="ORF">AYR66_04865</name>
</gene>